<dbReference type="SUPFAM" id="SSF54001">
    <property type="entry name" value="Cysteine proteinases"/>
    <property type="match status" value="1"/>
</dbReference>
<feature type="compositionally biased region" description="Basic and acidic residues" evidence="5">
    <location>
        <begin position="32"/>
        <end position="43"/>
    </location>
</feature>
<dbReference type="Gene3D" id="3.90.1720.10">
    <property type="entry name" value="endopeptidase domain like (from Nostoc punctiforme)"/>
    <property type="match status" value="1"/>
</dbReference>
<dbReference type="InterPro" id="IPR000064">
    <property type="entry name" value="NLP_P60_dom"/>
</dbReference>
<dbReference type="GO" id="GO:0008234">
    <property type="term" value="F:cysteine-type peptidase activity"/>
    <property type="evidence" value="ECO:0007669"/>
    <property type="project" value="UniProtKB-KW"/>
</dbReference>
<proteinExistence type="inferred from homology"/>
<gene>
    <name evidence="8" type="ORF">SAMN04487884_12347</name>
</gene>
<evidence type="ECO:0000256" key="4">
    <source>
        <dbReference type="ARBA" id="ARBA00022807"/>
    </source>
</evidence>
<dbReference type="PANTHER" id="PTHR47053:SF1">
    <property type="entry name" value="MUREIN DD-ENDOPEPTIDASE MEPH-RELATED"/>
    <property type="match status" value="1"/>
</dbReference>
<dbReference type="Proteomes" id="UP000182584">
    <property type="component" value="Unassembled WGS sequence"/>
</dbReference>
<protein>
    <submittedName>
        <fullName evidence="8">NlpC/P60 family protein</fullName>
    </submittedName>
</protein>
<keyword evidence="6" id="KW-0472">Membrane</keyword>
<feature type="transmembrane region" description="Helical" evidence="6">
    <location>
        <begin position="311"/>
        <end position="337"/>
    </location>
</feature>
<sequence length="692" mass="78360">MEKEYKSESNKSKAIKMMQLSGEVVGNVATKEISDVSGERKGSDNSGTGVEESSLKTKDRILDNLEKYEHLKATGLYLADKHENNKKASKRIKASRRETRKALNDTKLGEKASKRHPLTDSEKKILSNSKERMKRYNKAVKKEERFIARTKNSNDFEKNQAKKRKKLEHLESLEQMTNYGDGDGQGTGLEENFQDNLEGTVTWASRRTHDAVKDIDYELKSHLEHKKDSKQTTKRGNEARPKEETRSKHEGRISKRQAKQFEEKQLTKEEKHNLQKKSLKKRRNKVIFKNDKLSGATAKIKEAVGSKGAKAALLGIAGPILAIVGVILILFLILAAISGMSGEMHEYTSYQAEDETLLLSNKVVVEEEKADKTAIKDTETNHPTASDGGGFNEYQYSLDGELTTKDALIAKIKHDGNLIASYLTAKYGDYKLTDAIKAELKKIYEEAFTLSQYETIEQRTSTYYDSEAEITYYWNGSSWQSTACTYRYAIFHTDLNTKPLDDVLKAHLATEEQKRFYDLYKSTSGQKDYLFGGYTARDDIYRYQYEPEEYEAIYGKADISFSDAEAQQIYNVAQTQLGRPYHWGGSTLASGFDCSGYVYWVMNTSGVASFPRTSANVMLNTYCDPVTAAEAKPGDLVFFQGTYATVGASHVGIYLGNNQMIHCGDPIKITNITTNYWTSHFYTFARIKDKYR</sequence>
<dbReference type="RefSeq" id="WP_074757696.1">
    <property type="nucleotide sequence ID" value="NZ_FOGJ01000023.1"/>
</dbReference>
<accession>A0A1H9VI71</accession>
<reference evidence="8 9" key="1">
    <citation type="submission" date="2016-10" db="EMBL/GenBank/DDBJ databases">
        <authorList>
            <person name="de Groot N.N."/>
        </authorList>
    </citation>
    <scope>NUCLEOTIDE SEQUENCE [LARGE SCALE GENOMIC DNA]</scope>
    <source>
        <strain evidence="8 9">AR40</strain>
    </source>
</reference>
<keyword evidence="3" id="KW-0378">Hydrolase</keyword>
<dbReference type="PROSITE" id="PS51935">
    <property type="entry name" value="NLPC_P60"/>
    <property type="match status" value="1"/>
</dbReference>
<dbReference type="Pfam" id="PF00877">
    <property type="entry name" value="NLPC_P60"/>
    <property type="match status" value="1"/>
</dbReference>
<dbReference type="GO" id="GO:0006508">
    <property type="term" value="P:proteolysis"/>
    <property type="evidence" value="ECO:0007669"/>
    <property type="project" value="UniProtKB-KW"/>
</dbReference>
<feature type="compositionally biased region" description="Basic and acidic residues" evidence="5">
    <location>
        <begin position="95"/>
        <end position="131"/>
    </location>
</feature>
<dbReference type="AlphaFoldDB" id="A0A1H9VI71"/>
<evidence type="ECO:0000256" key="6">
    <source>
        <dbReference type="SAM" id="Phobius"/>
    </source>
</evidence>
<evidence type="ECO:0000313" key="8">
    <source>
        <dbReference type="EMBL" id="SES21268.1"/>
    </source>
</evidence>
<dbReference type="InterPro" id="IPR038765">
    <property type="entry name" value="Papain-like_cys_pep_sf"/>
</dbReference>
<dbReference type="InterPro" id="IPR051202">
    <property type="entry name" value="Peptidase_C40"/>
</dbReference>
<feature type="region of interest" description="Disordered" evidence="5">
    <location>
        <begin position="23"/>
        <end position="58"/>
    </location>
</feature>
<organism evidence="8 9">
    <name type="scientific">Butyrivibrio fibrisolvens</name>
    <dbReference type="NCBI Taxonomy" id="831"/>
    <lineage>
        <taxon>Bacteria</taxon>
        <taxon>Bacillati</taxon>
        <taxon>Bacillota</taxon>
        <taxon>Clostridia</taxon>
        <taxon>Lachnospirales</taxon>
        <taxon>Lachnospiraceae</taxon>
        <taxon>Butyrivibrio</taxon>
    </lineage>
</organism>
<evidence type="ECO:0000256" key="2">
    <source>
        <dbReference type="ARBA" id="ARBA00022670"/>
    </source>
</evidence>
<feature type="region of interest" description="Disordered" evidence="5">
    <location>
        <begin position="82"/>
        <end position="140"/>
    </location>
</feature>
<dbReference type="OrthoDB" id="9812962at2"/>
<keyword evidence="6" id="KW-1133">Transmembrane helix</keyword>
<evidence type="ECO:0000313" key="9">
    <source>
        <dbReference type="Proteomes" id="UP000182584"/>
    </source>
</evidence>
<feature type="region of interest" description="Disordered" evidence="5">
    <location>
        <begin position="223"/>
        <end position="280"/>
    </location>
</feature>
<keyword evidence="4" id="KW-0788">Thiol protease</keyword>
<dbReference type="PANTHER" id="PTHR47053">
    <property type="entry name" value="MUREIN DD-ENDOPEPTIDASE MEPH-RELATED"/>
    <property type="match status" value="1"/>
</dbReference>
<name>A0A1H9VI71_BUTFI</name>
<evidence type="ECO:0000256" key="3">
    <source>
        <dbReference type="ARBA" id="ARBA00022801"/>
    </source>
</evidence>
<feature type="compositionally biased region" description="Basic and acidic residues" evidence="5">
    <location>
        <begin position="223"/>
        <end position="273"/>
    </location>
</feature>
<comment type="similarity">
    <text evidence="1">Belongs to the peptidase C40 family.</text>
</comment>
<keyword evidence="2" id="KW-0645">Protease</keyword>
<dbReference type="EMBL" id="FOGJ01000023">
    <property type="protein sequence ID" value="SES21268.1"/>
    <property type="molecule type" value="Genomic_DNA"/>
</dbReference>
<evidence type="ECO:0000256" key="5">
    <source>
        <dbReference type="SAM" id="MobiDB-lite"/>
    </source>
</evidence>
<evidence type="ECO:0000259" key="7">
    <source>
        <dbReference type="PROSITE" id="PS51935"/>
    </source>
</evidence>
<evidence type="ECO:0000256" key="1">
    <source>
        <dbReference type="ARBA" id="ARBA00007074"/>
    </source>
</evidence>
<feature type="domain" description="NlpC/P60" evidence="7">
    <location>
        <begin position="563"/>
        <end position="688"/>
    </location>
</feature>
<keyword evidence="6" id="KW-0812">Transmembrane</keyword>